<proteinExistence type="predicted"/>
<evidence type="ECO:0000313" key="3">
    <source>
        <dbReference type="Proteomes" id="UP000562395"/>
    </source>
</evidence>
<dbReference type="Pfam" id="PF00561">
    <property type="entry name" value="Abhydrolase_1"/>
    <property type="match status" value="1"/>
</dbReference>
<dbReference type="Gene3D" id="3.40.50.1820">
    <property type="entry name" value="alpha/beta hydrolase"/>
    <property type="match status" value="1"/>
</dbReference>
<dbReference type="RefSeq" id="WP_183612426.1">
    <property type="nucleotide sequence ID" value="NZ_JACICY010000002.1"/>
</dbReference>
<accession>A0A7W5ZYT8</accession>
<dbReference type="AlphaFoldDB" id="A0A7W5ZYT8"/>
<dbReference type="PRINTS" id="PR00412">
    <property type="entry name" value="EPOXHYDRLASE"/>
</dbReference>
<dbReference type="GO" id="GO:0003824">
    <property type="term" value="F:catalytic activity"/>
    <property type="evidence" value="ECO:0007669"/>
    <property type="project" value="InterPro"/>
</dbReference>
<name>A0A7W5ZYT8_9SPHN</name>
<evidence type="ECO:0000259" key="1">
    <source>
        <dbReference type="Pfam" id="PF00561"/>
    </source>
</evidence>
<dbReference type="PANTHER" id="PTHR43798">
    <property type="entry name" value="MONOACYLGLYCEROL LIPASE"/>
    <property type="match status" value="1"/>
</dbReference>
<sequence length="297" mass="32427">MTAIRTIATPVLDVAYEEHGSVGGIPVVLLHGFPYSPRAFDAVAPILAGRGFRVIVPYLRGFGPTRFRSDAATRSGEQAALGTDLIDLVTALGLDRPLVTGYDWGGRAACVAAAIRPDLFRGLVTCGGYNLFGPPVTHPLSPEMEHVLWYQYYLHTERGRAMLDTNRRGFCRLLWKLWSPQWAFDDETFARSAEALDNPDFVEVVLHSYRHRAGLVAGDPALRDLAERLEREQPSITVPTVALYGAAGLLPAAIATQRERFPGEWQYRSLAGVGHNVPQEAPSAFADAVLTLTACGN</sequence>
<dbReference type="InterPro" id="IPR029058">
    <property type="entry name" value="AB_hydrolase_fold"/>
</dbReference>
<protein>
    <submittedName>
        <fullName evidence="2">Pimeloyl-ACP methyl ester carboxylesterase</fullName>
    </submittedName>
</protein>
<dbReference type="EMBL" id="JACICY010000002">
    <property type="protein sequence ID" value="MBB3860190.1"/>
    <property type="molecule type" value="Genomic_DNA"/>
</dbReference>
<dbReference type="Proteomes" id="UP000562395">
    <property type="component" value="Unassembled WGS sequence"/>
</dbReference>
<dbReference type="InterPro" id="IPR050266">
    <property type="entry name" value="AB_hydrolase_sf"/>
</dbReference>
<evidence type="ECO:0000313" key="2">
    <source>
        <dbReference type="EMBL" id="MBB3860190.1"/>
    </source>
</evidence>
<dbReference type="SUPFAM" id="SSF53474">
    <property type="entry name" value="alpha/beta-Hydrolases"/>
    <property type="match status" value="1"/>
</dbReference>
<feature type="domain" description="AB hydrolase-1" evidence="1">
    <location>
        <begin position="26"/>
        <end position="149"/>
    </location>
</feature>
<reference evidence="2 3" key="1">
    <citation type="submission" date="2020-08" db="EMBL/GenBank/DDBJ databases">
        <title>Genomic Encyclopedia of Type Strains, Phase IV (KMG-IV): sequencing the most valuable type-strain genomes for metagenomic binning, comparative biology and taxonomic classification.</title>
        <authorList>
            <person name="Goeker M."/>
        </authorList>
    </citation>
    <scope>NUCLEOTIDE SEQUENCE [LARGE SCALE GENOMIC DNA]</scope>
    <source>
        <strain evidence="2 3">DSM 14552</strain>
    </source>
</reference>
<dbReference type="InterPro" id="IPR000073">
    <property type="entry name" value="AB_hydrolase_1"/>
</dbReference>
<comment type="caution">
    <text evidence="2">The sequence shown here is derived from an EMBL/GenBank/DDBJ whole genome shotgun (WGS) entry which is preliminary data.</text>
</comment>
<keyword evidence="3" id="KW-1185">Reference proteome</keyword>
<dbReference type="InterPro" id="IPR000639">
    <property type="entry name" value="Epox_hydrolase-like"/>
</dbReference>
<gene>
    <name evidence="2" type="ORF">GGQ88_001451</name>
</gene>
<organism evidence="2 3">
    <name type="scientific">Novosphingobium hassiacum</name>
    <dbReference type="NCBI Taxonomy" id="173676"/>
    <lineage>
        <taxon>Bacteria</taxon>
        <taxon>Pseudomonadati</taxon>
        <taxon>Pseudomonadota</taxon>
        <taxon>Alphaproteobacteria</taxon>
        <taxon>Sphingomonadales</taxon>
        <taxon>Sphingomonadaceae</taxon>
        <taxon>Novosphingobium</taxon>
    </lineage>
</organism>